<dbReference type="EMBL" id="JADWDJ010000014">
    <property type="protein sequence ID" value="KAG5270339.1"/>
    <property type="molecule type" value="Genomic_DNA"/>
</dbReference>
<accession>A0AAV6G6Y3</accession>
<proteinExistence type="predicted"/>
<dbReference type="AlphaFoldDB" id="A0AAV6G6Y3"/>
<protein>
    <submittedName>
        <fullName evidence="2">Uncharacterized protein</fullName>
    </submittedName>
</protein>
<evidence type="ECO:0000256" key="1">
    <source>
        <dbReference type="SAM" id="MobiDB-lite"/>
    </source>
</evidence>
<keyword evidence="3" id="KW-1185">Reference proteome</keyword>
<evidence type="ECO:0000313" key="2">
    <source>
        <dbReference type="EMBL" id="KAG5270339.1"/>
    </source>
</evidence>
<name>A0AAV6G6Y3_9TELE</name>
<evidence type="ECO:0000313" key="3">
    <source>
        <dbReference type="Proteomes" id="UP000823561"/>
    </source>
</evidence>
<gene>
    <name evidence="2" type="ORF">AALO_G00191530</name>
</gene>
<reference evidence="2" key="1">
    <citation type="submission" date="2020-10" db="EMBL/GenBank/DDBJ databases">
        <title>Chromosome-scale genome assembly of the Allis shad, Alosa alosa.</title>
        <authorList>
            <person name="Margot Z."/>
            <person name="Christophe K."/>
            <person name="Cabau C."/>
            <person name="Louis A."/>
            <person name="Berthelot C."/>
            <person name="Parey E."/>
            <person name="Roest Crollius H."/>
            <person name="Montfort J."/>
            <person name="Robinson-Rechavi M."/>
            <person name="Bucao C."/>
            <person name="Bouchez O."/>
            <person name="Gislard M."/>
            <person name="Lluch J."/>
            <person name="Milhes M."/>
            <person name="Lampietro C."/>
            <person name="Lopez Roques C."/>
            <person name="Donnadieu C."/>
            <person name="Braasch I."/>
            <person name="Desvignes T."/>
            <person name="Postlethwait J."/>
            <person name="Bobe J."/>
            <person name="Guiguen Y."/>
        </authorList>
    </citation>
    <scope>NUCLEOTIDE SEQUENCE</scope>
    <source>
        <strain evidence="2">M-15738</strain>
        <tissue evidence="2">Blood</tissue>
    </source>
</reference>
<sequence length="104" mass="11669">MKFILDSISDHIKTSGYFGLALGTHYSLPHRDHQRPTDSHHKEETEKATKEVSELPKDEKLEALQVLSTTEYSSITTPDERVSEVPVMDTKGHVGTFMSSLKAL</sequence>
<feature type="region of interest" description="Disordered" evidence="1">
    <location>
        <begin position="29"/>
        <end position="54"/>
    </location>
</feature>
<comment type="caution">
    <text evidence="2">The sequence shown here is derived from an EMBL/GenBank/DDBJ whole genome shotgun (WGS) entry which is preliminary data.</text>
</comment>
<dbReference type="Proteomes" id="UP000823561">
    <property type="component" value="Chromosome 14"/>
</dbReference>
<organism evidence="2 3">
    <name type="scientific">Alosa alosa</name>
    <name type="common">allis shad</name>
    <dbReference type="NCBI Taxonomy" id="278164"/>
    <lineage>
        <taxon>Eukaryota</taxon>
        <taxon>Metazoa</taxon>
        <taxon>Chordata</taxon>
        <taxon>Craniata</taxon>
        <taxon>Vertebrata</taxon>
        <taxon>Euteleostomi</taxon>
        <taxon>Actinopterygii</taxon>
        <taxon>Neopterygii</taxon>
        <taxon>Teleostei</taxon>
        <taxon>Clupei</taxon>
        <taxon>Clupeiformes</taxon>
        <taxon>Clupeoidei</taxon>
        <taxon>Clupeidae</taxon>
        <taxon>Alosa</taxon>
    </lineage>
</organism>